<feature type="region of interest" description="Disordered" evidence="1">
    <location>
        <begin position="98"/>
        <end position="170"/>
    </location>
</feature>
<name>A0A517M6N8_9BACT</name>
<organism evidence="3 4">
    <name type="scientific">Rosistilla ulvae</name>
    <dbReference type="NCBI Taxonomy" id="1930277"/>
    <lineage>
        <taxon>Bacteria</taxon>
        <taxon>Pseudomonadati</taxon>
        <taxon>Planctomycetota</taxon>
        <taxon>Planctomycetia</taxon>
        <taxon>Pirellulales</taxon>
        <taxon>Pirellulaceae</taxon>
        <taxon>Rosistilla</taxon>
    </lineage>
</organism>
<dbReference type="InterPro" id="IPR050923">
    <property type="entry name" value="Cell_Proc_Reg/RNA_Proc"/>
</dbReference>
<evidence type="ECO:0000256" key="1">
    <source>
        <dbReference type="SAM" id="MobiDB-lite"/>
    </source>
</evidence>
<proteinExistence type="predicted"/>
<accession>A0A517M6N8</accession>
<dbReference type="Pfam" id="PF00498">
    <property type="entry name" value="FHA"/>
    <property type="match status" value="1"/>
</dbReference>
<evidence type="ECO:0000313" key="4">
    <source>
        <dbReference type="Proteomes" id="UP000319557"/>
    </source>
</evidence>
<keyword evidence="4" id="KW-1185">Reference proteome</keyword>
<feature type="compositionally biased region" description="Basic and acidic residues" evidence="1">
    <location>
        <begin position="133"/>
        <end position="142"/>
    </location>
</feature>
<dbReference type="SMART" id="SM00240">
    <property type="entry name" value="FHA"/>
    <property type="match status" value="1"/>
</dbReference>
<dbReference type="CDD" id="cd00060">
    <property type="entry name" value="FHA"/>
    <property type="match status" value="1"/>
</dbReference>
<reference evidence="3 4" key="1">
    <citation type="submission" date="2019-02" db="EMBL/GenBank/DDBJ databases">
        <title>Deep-cultivation of Planctomycetes and their phenomic and genomic characterization uncovers novel biology.</title>
        <authorList>
            <person name="Wiegand S."/>
            <person name="Jogler M."/>
            <person name="Boedeker C."/>
            <person name="Pinto D."/>
            <person name="Vollmers J."/>
            <person name="Rivas-Marin E."/>
            <person name="Kohn T."/>
            <person name="Peeters S.H."/>
            <person name="Heuer A."/>
            <person name="Rast P."/>
            <person name="Oberbeckmann S."/>
            <person name="Bunk B."/>
            <person name="Jeske O."/>
            <person name="Meyerdierks A."/>
            <person name="Storesund J.E."/>
            <person name="Kallscheuer N."/>
            <person name="Luecker S."/>
            <person name="Lage O.M."/>
            <person name="Pohl T."/>
            <person name="Merkel B.J."/>
            <person name="Hornburger P."/>
            <person name="Mueller R.-W."/>
            <person name="Bruemmer F."/>
            <person name="Labrenz M."/>
            <person name="Spormann A.M."/>
            <person name="Op den Camp H."/>
            <person name="Overmann J."/>
            <person name="Amann R."/>
            <person name="Jetten M.S.M."/>
            <person name="Mascher T."/>
            <person name="Medema M.H."/>
            <person name="Devos D.P."/>
            <person name="Kaster A.-K."/>
            <person name="Ovreas L."/>
            <person name="Rohde M."/>
            <person name="Galperin M.Y."/>
            <person name="Jogler C."/>
        </authorList>
    </citation>
    <scope>NUCLEOTIDE SEQUENCE [LARGE SCALE GENOMIC DNA]</scope>
    <source>
        <strain evidence="3 4">EC9</strain>
    </source>
</reference>
<dbReference type="PROSITE" id="PS50006">
    <property type="entry name" value="FHA_DOMAIN"/>
    <property type="match status" value="1"/>
</dbReference>
<dbReference type="EMBL" id="CP036261">
    <property type="protein sequence ID" value="QDS90551.1"/>
    <property type="molecule type" value="Genomic_DNA"/>
</dbReference>
<feature type="domain" description="FHA" evidence="2">
    <location>
        <begin position="24"/>
        <end position="73"/>
    </location>
</feature>
<sequence>MQAELIVASGSHQGHSLRITQNPFVIGRNESSGLRIKSSSVSRQHCAIVAREGKFYVKDLGSRNGTFVNDQKLTDRQSCRIRSGDTLQVGKMKLTMRIGMSTEVQEGETAETAPSSETRRDDVVSGDASATKRPSESRRDANRPSIDPPKKSLSLDGVDLSAWGSMPGDEQADELQNYAQQRATTQADADKSNKASGSIELDTNETNNSLGLSEEEERRRVLEAIRNQRSASSQIAASEAIRKMLGGGNR</sequence>
<dbReference type="InterPro" id="IPR008984">
    <property type="entry name" value="SMAD_FHA_dom_sf"/>
</dbReference>
<dbReference type="KEGG" id="ruv:EC9_47650"/>
<dbReference type="PANTHER" id="PTHR23308">
    <property type="entry name" value="NUCLEAR INHIBITOR OF PROTEIN PHOSPHATASE-1"/>
    <property type="match status" value="1"/>
</dbReference>
<dbReference type="SUPFAM" id="SSF49879">
    <property type="entry name" value="SMAD/FHA domain"/>
    <property type="match status" value="1"/>
</dbReference>
<dbReference type="OrthoDB" id="283378at2"/>
<dbReference type="AlphaFoldDB" id="A0A517M6N8"/>
<dbReference type="InterPro" id="IPR000253">
    <property type="entry name" value="FHA_dom"/>
</dbReference>
<protein>
    <submittedName>
        <fullName evidence="3">Oxoglutarate dehydrogenase inhibitor</fullName>
    </submittedName>
</protein>
<evidence type="ECO:0000259" key="2">
    <source>
        <dbReference type="PROSITE" id="PS50006"/>
    </source>
</evidence>
<feature type="region of interest" description="Disordered" evidence="1">
    <location>
        <begin position="182"/>
        <end position="217"/>
    </location>
</feature>
<gene>
    <name evidence="3" type="primary">odhI</name>
    <name evidence="3" type="ORF">EC9_47650</name>
</gene>
<dbReference type="RefSeq" id="WP_145348350.1">
    <property type="nucleotide sequence ID" value="NZ_CP036261.1"/>
</dbReference>
<dbReference type="Gene3D" id="2.60.200.20">
    <property type="match status" value="1"/>
</dbReference>
<dbReference type="Proteomes" id="UP000319557">
    <property type="component" value="Chromosome"/>
</dbReference>
<evidence type="ECO:0000313" key="3">
    <source>
        <dbReference type="EMBL" id="QDS90551.1"/>
    </source>
</evidence>